<dbReference type="GO" id="GO:0070292">
    <property type="term" value="P:N-acylphosphatidylethanolamine metabolic process"/>
    <property type="evidence" value="ECO:0007669"/>
    <property type="project" value="TreeGrafter"/>
</dbReference>
<dbReference type="PROSITE" id="PS51934">
    <property type="entry name" value="LRAT"/>
    <property type="match status" value="1"/>
</dbReference>
<organism evidence="7 8">
    <name type="scientific">Strongyloides venezuelensis</name>
    <name type="common">Threadworm</name>
    <dbReference type="NCBI Taxonomy" id="75913"/>
    <lineage>
        <taxon>Eukaryota</taxon>
        <taxon>Metazoa</taxon>
        <taxon>Ecdysozoa</taxon>
        <taxon>Nematoda</taxon>
        <taxon>Chromadorea</taxon>
        <taxon>Rhabditida</taxon>
        <taxon>Tylenchina</taxon>
        <taxon>Panagrolaimomorpha</taxon>
        <taxon>Strongyloidoidea</taxon>
        <taxon>Strongyloididae</taxon>
        <taxon>Strongyloides</taxon>
    </lineage>
</organism>
<evidence type="ECO:0000256" key="5">
    <source>
        <dbReference type="SAM" id="Phobius"/>
    </source>
</evidence>
<reference evidence="8" key="2">
    <citation type="submission" date="2015-08" db="UniProtKB">
        <authorList>
            <consortium name="WormBaseParasite"/>
        </authorList>
    </citation>
    <scope>IDENTIFICATION</scope>
</reference>
<dbReference type="Gene3D" id="3.90.1720.10">
    <property type="entry name" value="endopeptidase domain like (from Nostoc punctiforme)"/>
    <property type="match status" value="1"/>
</dbReference>
<keyword evidence="3" id="KW-0378">Hydrolase</keyword>
<evidence type="ECO:0000313" key="7">
    <source>
        <dbReference type="Proteomes" id="UP000035680"/>
    </source>
</evidence>
<dbReference type="PANTHER" id="PTHR13943">
    <property type="entry name" value="HRAS-LIKE SUPPRESSOR - RELATED"/>
    <property type="match status" value="1"/>
</dbReference>
<dbReference type="Proteomes" id="UP000035680">
    <property type="component" value="Unassembled WGS sequence"/>
</dbReference>
<feature type="domain" description="LRAT" evidence="6">
    <location>
        <begin position="30"/>
        <end position="147"/>
    </location>
</feature>
<keyword evidence="2" id="KW-0808">Transferase</keyword>
<keyword evidence="5" id="KW-0472">Membrane</keyword>
<reference evidence="7" key="1">
    <citation type="submission" date="2014-07" db="EMBL/GenBank/DDBJ databases">
        <authorList>
            <person name="Martin A.A"/>
            <person name="De Silva N."/>
        </authorList>
    </citation>
    <scope>NUCLEOTIDE SEQUENCE</scope>
</reference>
<evidence type="ECO:0000256" key="3">
    <source>
        <dbReference type="ARBA" id="ARBA00022801"/>
    </source>
</evidence>
<dbReference type="Pfam" id="PF04970">
    <property type="entry name" value="LRAT"/>
    <property type="match status" value="1"/>
</dbReference>
<keyword evidence="7" id="KW-1185">Reference proteome</keyword>
<sequence length="192" mass="21876">MNKGVMTEWSSAEDLVGKLEVGDLLEFKSDSLIGDLSPKHWAVYMGIHKGEHTVGHLVTKDDLFSTMFFSGSIEGCTGIRIHCLFKYSKKFKCRINNSSDHKLVPRPVNDIVSFIFKNEGDSLYNLLFYNCESFAKLARYDFPVSEQSFQLSSVIGGASLFFLTKIPLLTGILFTYGYYKMTEFIRNFLWSI</sequence>
<dbReference type="GO" id="GO:0005737">
    <property type="term" value="C:cytoplasm"/>
    <property type="evidence" value="ECO:0007669"/>
    <property type="project" value="TreeGrafter"/>
</dbReference>
<dbReference type="PANTHER" id="PTHR13943:SF77">
    <property type="entry name" value="LRAT DOMAIN-CONTAINING PROTEIN"/>
    <property type="match status" value="1"/>
</dbReference>
<evidence type="ECO:0000256" key="1">
    <source>
        <dbReference type="ARBA" id="ARBA00007824"/>
    </source>
</evidence>
<feature type="transmembrane region" description="Helical" evidence="5">
    <location>
        <begin position="154"/>
        <end position="179"/>
    </location>
</feature>
<keyword evidence="5" id="KW-1133">Transmembrane helix</keyword>
<comment type="similarity">
    <text evidence="1">Belongs to the H-rev107 family.</text>
</comment>
<dbReference type="GO" id="GO:0008970">
    <property type="term" value="F:phospholipase A1 activity"/>
    <property type="evidence" value="ECO:0007669"/>
    <property type="project" value="TreeGrafter"/>
</dbReference>
<keyword evidence="5" id="KW-0812">Transmembrane</keyword>
<protein>
    <submittedName>
        <fullName evidence="8">LRAT domain-containing protein</fullName>
    </submittedName>
</protein>
<evidence type="ECO:0000256" key="4">
    <source>
        <dbReference type="ARBA" id="ARBA00023098"/>
    </source>
</evidence>
<dbReference type="GO" id="GO:0016410">
    <property type="term" value="F:N-acyltransferase activity"/>
    <property type="evidence" value="ECO:0007669"/>
    <property type="project" value="TreeGrafter"/>
</dbReference>
<dbReference type="AlphaFoldDB" id="A0A0K0FRJ0"/>
<keyword evidence="4" id="KW-0443">Lipid metabolism</keyword>
<dbReference type="InterPro" id="IPR051496">
    <property type="entry name" value="H-rev107_PLA/AT"/>
</dbReference>
<dbReference type="WBParaSite" id="SVE_1252100.1">
    <property type="protein sequence ID" value="SVE_1252100.1"/>
    <property type="gene ID" value="SVE_1252100"/>
</dbReference>
<accession>A0A0K0FRJ0</accession>
<evidence type="ECO:0000256" key="2">
    <source>
        <dbReference type="ARBA" id="ARBA00022679"/>
    </source>
</evidence>
<evidence type="ECO:0000259" key="6">
    <source>
        <dbReference type="PROSITE" id="PS51934"/>
    </source>
</evidence>
<proteinExistence type="inferred from homology"/>
<dbReference type="STRING" id="75913.A0A0K0FRJ0"/>
<dbReference type="InterPro" id="IPR007053">
    <property type="entry name" value="LRAT_dom"/>
</dbReference>
<dbReference type="GO" id="GO:0004623">
    <property type="term" value="F:phospholipase A2 activity"/>
    <property type="evidence" value="ECO:0007669"/>
    <property type="project" value="TreeGrafter"/>
</dbReference>
<evidence type="ECO:0000313" key="8">
    <source>
        <dbReference type="WBParaSite" id="SVE_1252100.1"/>
    </source>
</evidence>
<name>A0A0K0FRJ0_STRVS</name>